<dbReference type="EMBL" id="LR215036">
    <property type="protein sequence ID" value="VEU74995.1"/>
    <property type="molecule type" value="Genomic_DNA"/>
</dbReference>
<evidence type="ECO:0000256" key="2">
    <source>
        <dbReference type="ARBA" id="ARBA00022747"/>
    </source>
</evidence>
<reference evidence="5 6" key="1">
    <citation type="submission" date="2019-01" db="EMBL/GenBank/DDBJ databases">
        <authorList>
            <consortium name="Pathogen Informatics"/>
        </authorList>
    </citation>
    <scope>NUCLEOTIDE SEQUENCE [LARGE SCALE GENOMIC DNA]</scope>
    <source>
        <strain evidence="5 6">NCTC10181</strain>
    </source>
</reference>
<dbReference type="REBASE" id="298632">
    <property type="entry name" value="S2.Mci10181ORF866P"/>
</dbReference>
<dbReference type="InterPro" id="IPR052021">
    <property type="entry name" value="Type-I_RS_S_subunit"/>
</dbReference>
<proteinExistence type="inferred from homology"/>
<dbReference type="PANTHER" id="PTHR30408:SF12">
    <property type="entry name" value="TYPE I RESTRICTION ENZYME MJAVIII SPECIFICITY SUBUNIT"/>
    <property type="match status" value="1"/>
</dbReference>
<dbReference type="RefSeq" id="WP_129725766.1">
    <property type="nucleotide sequence ID" value="NZ_LR215036.1"/>
</dbReference>
<evidence type="ECO:0000256" key="1">
    <source>
        <dbReference type="ARBA" id="ARBA00010923"/>
    </source>
</evidence>
<keyword evidence="3" id="KW-0238">DNA-binding</keyword>
<keyword evidence="2" id="KW-0680">Restriction system</keyword>
<dbReference type="GO" id="GO:0003677">
    <property type="term" value="F:DNA binding"/>
    <property type="evidence" value="ECO:0007669"/>
    <property type="project" value="UniProtKB-KW"/>
</dbReference>
<dbReference type="AlphaFoldDB" id="A0A449B360"/>
<keyword evidence="6" id="KW-1185">Reference proteome</keyword>
<evidence type="ECO:0000313" key="6">
    <source>
        <dbReference type="Proteomes" id="UP000290985"/>
    </source>
</evidence>
<evidence type="ECO:0000259" key="4">
    <source>
        <dbReference type="Pfam" id="PF01420"/>
    </source>
</evidence>
<feature type="domain" description="Type I restriction modification DNA specificity" evidence="4">
    <location>
        <begin position="11"/>
        <end position="140"/>
    </location>
</feature>
<dbReference type="Gene3D" id="1.10.287.1120">
    <property type="entry name" value="Bipartite methylase S protein"/>
    <property type="match status" value="1"/>
</dbReference>
<evidence type="ECO:0000256" key="3">
    <source>
        <dbReference type="ARBA" id="ARBA00023125"/>
    </source>
</evidence>
<gene>
    <name evidence="5" type="ORF">NCTC10181_00869</name>
</gene>
<dbReference type="InterPro" id="IPR000055">
    <property type="entry name" value="Restrct_endonuc_typeI_TRD"/>
</dbReference>
<dbReference type="PANTHER" id="PTHR30408">
    <property type="entry name" value="TYPE-1 RESTRICTION ENZYME ECOKI SPECIFICITY PROTEIN"/>
    <property type="match status" value="1"/>
</dbReference>
<dbReference type="CDD" id="cd17291">
    <property type="entry name" value="RMtype1_S_MgeORF438P-TRD-CR_like"/>
    <property type="match status" value="1"/>
</dbReference>
<dbReference type="InterPro" id="IPR044946">
    <property type="entry name" value="Restrct_endonuc_typeI_TRD_sf"/>
</dbReference>
<feature type="domain" description="Type I restriction modification DNA specificity" evidence="4">
    <location>
        <begin position="167"/>
        <end position="320"/>
    </location>
</feature>
<organism evidence="5 6">
    <name type="scientific">Mycoplasmopsis citelli</name>
    <dbReference type="NCBI Taxonomy" id="171281"/>
    <lineage>
        <taxon>Bacteria</taxon>
        <taxon>Bacillati</taxon>
        <taxon>Mycoplasmatota</taxon>
        <taxon>Mycoplasmoidales</taxon>
        <taxon>Metamycoplasmataceae</taxon>
        <taxon>Mycoplasmopsis</taxon>
    </lineage>
</organism>
<dbReference type="Gene3D" id="3.90.220.20">
    <property type="entry name" value="DNA methylase specificity domains"/>
    <property type="match status" value="2"/>
</dbReference>
<accession>A0A449B360</accession>
<dbReference type="KEGG" id="mcit:NCTC10181_00869"/>
<sequence>MKYGEGNTIPKKRGVYPVYGSNGIVSFTERWNNENGIIVGHIGTVGNVVWAEGKHFVTYNGTIIKGISNIVLDKYLYYCLVLKKLEKLKKGGQPFLSISDIENTEIFIPSLKFQEKTSIFFSNFDNLISFHQRKYLKLEQIKKSLLKKMLPNDYKNTPSIRFRGFSESWKQRKLKEVIDITKGEQLNKEKMFHYGLYPVINGGTSPTGYFNKYNQEANTITIAQGGAAGYVDFQQKRFWASSHCYIIYLKNNEKISNKFLFYVLKNKEYIIRQKAYGATIMSVDKESILTLFLSLPIFNEQEKLGKFFFQLDNLITLHQRE</sequence>
<comment type="similarity">
    <text evidence="1">Belongs to the type-I restriction system S methylase family.</text>
</comment>
<dbReference type="GO" id="GO:0009307">
    <property type="term" value="P:DNA restriction-modification system"/>
    <property type="evidence" value="ECO:0007669"/>
    <property type="project" value="UniProtKB-KW"/>
</dbReference>
<protein>
    <submittedName>
        <fullName evidence="5">Restriction modification enzyme subunit S2B</fullName>
    </submittedName>
</protein>
<dbReference type="Proteomes" id="UP000290985">
    <property type="component" value="Chromosome"/>
</dbReference>
<evidence type="ECO:0000313" key="5">
    <source>
        <dbReference type="EMBL" id="VEU74995.1"/>
    </source>
</evidence>
<name>A0A449B360_9BACT</name>
<dbReference type="Pfam" id="PF01420">
    <property type="entry name" value="Methylase_S"/>
    <property type="match status" value="2"/>
</dbReference>
<dbReference type="SUPFAM" id="SSF116734">
    <property type="entry name" value="DNA methylase specificity domain"/>
    <property type="match status" value="2"/>
</dbReference>
<dbReference type="OrthoDB" id="396674at2"/>